<feature type="transmembrane region" description="Helical" evidence="5">
    <location>
        <begin position="77"/>
        <end position="101"/>
    </location>
</feature>
<feature type="transmembrane region" description="Helical" evidence="5">
    <location>
        <begin position="174"/>
        <end position="192"/>
    </location>
</feature>
<organism evidence="8">
    <name type="scientific">Schistosoma curassoni</name>
    <dbReference type="NCBI Taxonomy" id="6186"/>
    <lineage>
        <taxon>Eukaryota</taxon>
        <taxon>Metazoa</taxon>
        <taxon>Spiralia</taxon>
        <taxon>Lophotrochozoa</taxon>
        <taxon>Platyhelminthes</taxon>
        <taxon>Trematoda</taxon>
        <taxon>Digenea</taxon>
        <taxon>Strigeidida</taxon>
        <taxon>Schistosomatoidea</taxon>
        <taxon>Schistosomatidae</taxon>
        <taxon>Schistosoma</taxon>
    </lineage>
</organism>
<dbReference type="WBParaSite" id="SCUD_0002194201-mRNA-1">
    <property type="protein sequence ID" value="SCUD_0002194201-mRNA-1"/>
    <property type="gene ID" value="SCUD_0002194201"/>
</dbReference>
<feature type="transmembrane region" description="Helical" evidence="5">
    <location>
        <begin position="7"/>
        <end position="29"/>
    </location>
</feature>
<dbReference type="Proteomes" id="UP000279833">
    <property type="component" value="Unassembled WGS sequence"/>
</dbReference>
<evidence type="ECO:0000256" key="5">
    <source>
        <dbReference type="SAM" id="Phobius"/>
    </source>
</evidence>
<dbReference type="STRING" id="6186.A0A183L3N1"/>
<evidence type="ECO:0000256" key="3">
    <source>
        <dbReference type="ARBA" id="ARBA00022989"/>
    </source>
</evidence>
<dbReference type="EMBL" id="UZAK01047878">
    <property type="protein sequence ID" value="VDP77117.1"/>
    <property type="molecule type" value="Genomic_DNA"/>
</dbReference>
<dbReference type="PANTHER" id="PTHR19282">
    <property type="entry name" value="TETRASPANIN"/>
    <property type="match status" value="1"/>
</dbReference>
<dbReference type="InterPro" id="IPR008952">
    <property type="entry name" value="Tetraspanin_EC2_sf"/>
</dbReference>
<dbReference type="Pfam" id="PF00335">
    <property type="entry name" value="Tetraspanin"/>
    <property type="match status" value="1"/>
</dbReference>
<dbReference type="InterPro" id="IPR018499">
    <property type="entry name" value="Tetraspanin/Peripherin"/>
</dbReference>
<evidence type="ECO:0000256" key="4">
    <source>
        <dbReference type="ARBA" id="ARBA00023136"/>
    </source>
</evidence>
<dbReference type="SUPFAM" id="SSF48652">
    <property type="entry name" value="Tetraspanin"/>
    <property type="match status" value="1"/>
</dbReference>
<name>A0A183L3N1_9TREM</name>
<keyword evidence="2 5" id="KW-0812">Transmembrane</keyword>
<evidence type="ECO:0000313" key="7">
    <source>
        <dbReference type="Proteomes" id="UP000279833"/>
    </source>
</evidence>
<sequence>MGFLKSSLFIMNTICLLCSVALIGTGVYLQVKFSQYGDNLHSVWQALPIIIIIIGAIVLIVSFLGCCGAIKENVYMLYLYSFLLIVLLISELAVPIVMYVYRQEIDERLEKSMTSAINNPTKEVTLFMDLIQSSFQCCGVKGPKDYTKSAPDSCIKDGTVFKEVSLSCFKYLFIKYWLLSVIYSTVLTILVMNRHIICRNEYAVHRIFKSGFDCQAIYDSTFVPTVYSMLIWCNWVFTGRFLFVKSLDSV</sequence>
<keyword evidence="3 5" id="KW-1133">Transmembrane helix</keyword>
<proteinExistence type="predicted"/>
<dbReference type="CDD" id="cd03127">
    <property type="entry name" value="tetraspanin_LEL"/>
    <property type="match status" value="1"/>
</dbReference>
<dbReference type="Gene3D" id="1.10.1450.10">
    <property type="entry name" value="Tetraspanin"/>
    <property type="match status" value="1"/>
</dbReference>
<keyword evidence="7" id="KW-1185">Reference proteome</keyword>
<accession>A0A183L3N1</accession>
<feature type="transmembrane region" description="Helical" evidence="5">
    <location>
        <begin position="49"/>
        <end position="70"/>
    </location>
</feature>
<dbReference type="GO" id="GO:0005886">
    <property type="term" value="C:plasma membrane"/>
    <property type="evidence" value="ECO:0007669"/>
    <property type="project" value="TreeGrafter"/>
</dbReference>
<gene>
    <name evidence="6" type="ORF">SCUD_LOCUS21939</name>
</gene>
<comment type="subcellular location">
    <subcellularLocation>
        <location evidence="1">Membrane</location>
        <topology evidence="1">Multi-pass membrane protein</topology>
    </subcellularLocation>
</comment>
<keyword evidence="4 5" id="KW-0472">Membrane</keyword>
<reference evidence="8" key="1">
    <citation type="submission" date="2016-06" db="UniProtKB">
        <authorList>
            <consortium name="WormBaseParasite"/>
        </authorList>
    </citation>
    <scope>IDENTIFICATION</scope>
</reference>
<reference evidence="6 7" key="2">
    <citation type="submission" date="2018-11" db="EMBL/GenBank/DDBJ databases">
        <authorList>
            <consortium name="Pathogen Informatics"/>
        </authorList>
    </citation>
    <scope>NUCLEOTIDE SEQUENCE [LARGE SCALE GENOMIC DNA]</scope>
    <source>
        <strain evidence="6">Dakar</strain>
        <strain evidence="7">Dakar, Senegal</strain>
    </source>
</reference>
<evidence type="ECO:0000313" key="6">
    <source>
        <dbReference type="EMBL" id="VDP77117.1"/>
    </source>
</evidence>
<dbReference type="AlphaFoldDB" id="A0A183L3N1"/>
<protein>
    <submittedName>
        <fullName evidence="8">Tetraspanin</fullName>
    </submittedName>
</protein>
<evidence type="ECO:0000256" key="2">
    <source>
        <dbReference type="ARBA" id="ARBA00022692"/>
    </source>
</evidence>
<dbReference type="PANTHER" id="PTHR19282:SF544">
    <property type="entry name" value="TETRASPANIN"/>
    <property type="match status" value="1"/>
</dbReference>
<evidence type="ECO:0000256" key="1">
    <source>
        <dbReference type="ARBA" id="ARBA00004141"/>
    </source>
</evidence>
<dbReference type="PRINTS" id="PR00259">
    <property type="entry name" value="TMFOUR"/>
</dbReference>
<evidence type="ECO:0000313" key="8">
    <source>
        <dbReference type="WBParaSite" id="SCUD_0002194201-mRNA-1"/>
    </source>
</evidence>